<evidence type="ECO:0000256" key="8">
    <source>
        <dbReference type="ARBA" id="ARBA00023014"/>
    </source>
</evidence>
<proteinExistence type="inferred from homology"/>
<reference evidence="12 13" key="1">
    <citation type="journal article" date="2019" name="Nat. Microbiol.">
        <title>Mediterranean grassland soil C-N compound turnover is dependent on rainfall and depth, and is mediated by genomically divergent microorganisms.</title>
        <authorList>
            <person name="Diamond S."/>
            <person name="Andeer P.F."/>
            <person name="Li Z."/>
            <person name="Crits-Christoph A."/>
            <person name="Burstein D."/>
            <person name="Anantharaman K."/>
            <person name="Lane K.R."/>
            <person name="Thomas B.C."/>
            <person name="Pan C."/>
            <person name="Northen T.R."/>
            <person name="Banfield J.F."/>
        </authorList>
    </citation>
    <scope>NUCLEOTIDE SEQUENCE [LARGE SCALE GENOMIC DNA]</scope>
    <source>
        <strain evidence="12">NP_5</strain>
    </source>
</reference>
<dbReference type="AlphaFoldDB" id="A0A537LPF8"/>
<dbReference type="InterPro" id="IPR015421">
    <property type="entry name" value="PyrdxlP-dep_Trfase_major"/>
</dbReference>
<keyword evidence="6" id="KW-0663">Pyridoxal phosphate</keyword>
<dbReference type="FunFam" id="3.40.640.10:FF:000084">
    <property type="entry name" value="IscS-like cysteine desulfurase"/>
    <property type="match status" value="1"/>
</dbReference>
<dbReference type="EC" id="2.8.1.7" evidence="3"/>
<comment type="similarity">
    <text evidence="2">Belongs to the class-V pyridoxal-phosphate-dependent aminotransferase family. NifS/IscS subfamily.</text>
</comment>
<comment type="caution">
    <text evidence="12">The sequence shown here is derived from an EMBL/GenBank/DDBJ whole genome shotgun (WGS) entry which is preliminary data.</text>
</comment>
<evidence type="ECO:0000256" key="1">
    <source>
        <dbReference type="ARBA" id="ARBA00001933"/>
    </source>
</evidence>
<dbReference type="InterPro" id="IPR015422">
    <property type="entry name" value="PyrdxlP-dep_Trfase_small"/>
</dbReference>
<sequence length="379" mass="39922">MRVYLDHAATTPVDPRVLHAMLPFFTERAGNASSVHGFGQDARAAVDQARAQVAATIGARPSEIVFTSGATESDNLAVVGVALAAEGRGRHIVTTAIEHHAVLEACHLLGQRGWTVTYVPVDGQGIVDPDDVRRSLRPDTVLVSVMAANNEIGTLQPVAEIGRLTRERNIPFHTDATQMIGAAPVAVDDLHVDLLSMSAHKRYGPKGVGALFVRTGTPVVAVQRGGSHERGRRGGTENVPGIVGLGAALRIAGEVMEDEHARLTAFRDRLIREALEMPGAHLNGDPVRRLSNNVNLSFDQTDSQSLVLGLDLHGVASSSGSACTSGSMEPSHVLVALGLSQERASAAVRLTLGRGTTDAEITYAIGALRDVVARIGRAA</sequence>
<keyword evidence="5" id="KW-0479">Metal-binding</keyword>
<organism evidence="12 13">
    <name type="scientific">Candidatus Segetimicrobium genomatis</name>
    <dbReference type="NCBI Taxonomy" id="2569760"/>
    <lineage>
        <taxon>Bacteria</taxon>
        <taxon>Bacillati</taxon>
        <taxon>Candidatus Sysuimicrobiota</taxon>
        <taxon>Candidatus Sysuimicrobiia</taxon>
        <taxon>Candidatus Sysuimicrobiales</taxon>
        <taxon>Candidatus Segetimicrobiaceae</taxon>
        <taxon>Candidatus Segetimicrobium</taxon>
    </lineage>
</organism>
<dbReference type="Proteomes" id="UP000320393">
    <property type="component" value="Unassembled WGS sequence"/>
</dbReference>
<keyword evidence="8" id="KW-0411">Iron-sulfur</keyword>
<evidence type="ECO:0000256" key="3">
    <source>
        <dbReference type="ARBA" id="ARBA00012239"/>
    </source>
</evidence>
<accession>A0A537LPF8</accession>
<dbReference type="PROSITE" id="PS00595">
    <property type="entry name" value="AA_TRANSFER_CLASS_5"/>
    <property type="match status" value="1"/>
</dbReference>
<dbReference type="Gene3D" id="3.90.1150.10">
    <property type="entry name" value="Aspartate Aminotransferase, domain 1"/>
    <property type="match status" value="1"/>
</dbReference>
<evidence type="ECO:0000256" key="6">
    <source>
        <dbReference type="ARBA" id="ARBA00022898"/>
    </source>
</evidence>
<evidence type="ECO:0000259" key="11">
    <source>
        <dbReference type="Pfam" id="PF00266"/>
    </source>
</evidence>
<dbReference type="InterPro" id="IPR015424">
    <property type="entry name" value="PyrdxlP-dep_Trfase"/>
</dbReference>
<evidence type="ECO:0000256" key="4">
    <source>
        <dbReference type="ARBA" id="ARBA00022679"/>
    </source>
</evidence>
<dbReference type="GO" id="GO:0031071">
    <property type="term" value="F:cysteine desulfurase activity"/>
    <property type="evidence" value="ECO:0007669"/>
    <property type="project" value="UniProtKB-EC"/>
</dbReference>
<dbReference type="Gene3D" id="1.10.260.50">
    <property type="match status" value="1"/>
</dbReference>
<dbReference type="GO" id="GO:0051536">
    <property type="term" value="F:iron-sulfur cluster binding"/>
    <property type="evidence" value="ECO:0007669"/>
    <property type="project" value="UniProtKB-KW"/>
</dbReference>
<dbReference type="InterPro" id="IPR020578">
    <property type="entry name" value="Aminotrans_V_PyrdxlP_BS"/>
</dbReference>
<gene>
    <name evidence="12" type="ORF">E6H02_08615</name>
</gene>
<evidence type="ECO:0000256" key="10">
    <source>
        <dbReference type="RuleBase" id="RU004504"/>
    </source>
</evidence>
<comment type="catalytic activity">
    <reaction evidence="9">
        <text>(sulfur carrier)-H + L-cysteine = (sulfur carrier)-SH + L-alanine</text>
        <dbReference type="Rhea" id="RHEA:43892"/>
        <dbReference type="Rhea" id="RHEA-COMP:14737"/>
        <dbReference type="Rhea" id="RHEA-COMP:14739"/>
        <dbReference type="ChEBI" id="CHEBI:29917"/>
        <dbReference type="ChEBI" id="CHEBI:35235"/>
        <dbReference type="ChEBI" id="CHEBI:57972"/>
        <dbReference type="ChEBI" id="CHEBI:64428"/>
        <dbReference type="EC" id="2.8.1.7"/>
    </reaction>
</comment>
<evidence type="ECO:0000256" key="7">
    <source>
        <dbReference type="ARBA" id="ARBA00023004"/>
    </source>
</evidence>
<evidence type="ECO:0000313" key="12">
    <source>
        <dbReference type="EMBL" id="TMJ09898.1"/>
    </source>
</evidence>
<protein>
    <recommendedName>
        <fullName evidence="3">cysteine desulfurase</fullName>
        <ecNumber evidence="3">2.8.1.7</ecNumber>
    </recommendedName>
</protein>
<dbReference type="SUPFAM" id="SSF53383">
    <property type="entry name" value="PLP-dependent transferases"/>
    <property type="match status" value="1"/>
</dbReference>
<dbReference type="InterPro" id="IPR016454">
    <property type="entry name" value="Cysteine_dSase"/>
</dbReference>
<evidence type="ECO:0000256" key="5">
    <source>
        <dbReference type="ARBA" id="ARBA00022723"/>
    </source>
</evidence>
<comment type="cofactor">
    <cofactor evidence="1 10">
        <name>pyridoxal 5'-phosphate</name>
        <dbReference type="ChEBI" id="CHEBI:597326"/>
    </cofactor>
</comment>
<dbReference type="InterPro" id="IPR000192">
    <property type="entry name" value="Aminotrans_V_dom"/>
</dbReference>
<dbReference type="Gene3D" id="3.40.640.10">
    <property type="entry name" value="Type I PLP-dependent aspartate aminotransferase-like (Major domain)"/>
    <property type="match status" value="1"/>
</dbReference>
<dbReference type="PANTHER" id="PTHR11601:SF34">
    <property type="entry name" value="CYSTEINE DESULFURASE"/>
    <property type="match status" value="1"/>
</dbReference>
<dbReference type="PIRSF" id="PIRSF005572">
    <property type="entry name" value="NifS"/>
    <property type="match status" value="1"/>
</dbReference>
<dbReference type="PANTHER" id="PTHR11601">
    <property type="entry name" value="CYSTEINE DESULFURYLASE FAMILY MEMBER"/>
    <property type="match status" value="1"/>
</dbReference>
<feature type="domain" description="Aminotransferase class V" evidence="11">
    <location>
        <begin position="3"/>
        <end position="361"/>
    </location>
</feature>
<name>A0A537LPF8_9BACT</name>
<dbReference type="GO" id="GO:0046872">
    <property type="term" value="F:metal ion binding"/>
    <property type="evidence" value="ECO:0007669"/>
    <property type="project" value="UniProtKB-KW"/>
</dbReference>
<keyword evidence="4" id="KW-0808">Transferase</keyword>
<evidence type="ECO:0000313" key="13">
    <source>
        <dbReference type="Proteomes" id="UP000320393"/>
    </source>
</evidence>
<dbReference type="EMBL" id="VBAM01000325">
    <property type="protein sequence ID" value="TMJ09898.1"/>
    <property type="molecule type" value="Genomic_DNA"/>
</dbReference>
<dbReference type="Pfam" id="PF00266">
    <property type="entry name" value="Aminotran_5"/>
    <property type="match status" value="1"/>
</dbReference>
<evidence type="ECO:0000256" key="2">
    <source>
        <dbReference type="ARBA" id="ARBA00006490"/>
    </source>
</evidence>
<keyword evidence="7" id="KW-0408">Iron</keyword>
<evidence type="ECO:0000256" key="9">
    <source>
        <dbReference type="ARBA" id="ARBA00050776"/>
    </source>
</evidence>